<proteinExistence type="inferred from homology"/>
<keyword evidence="11" id="KW-0808">Transferase</keyword>
<dbReference type="InterPro" id="IPR041525">
    <property type="entry name" value="N/Namide_PRibTrfase"/>
</dbReference>
<dbReference type="UniPathway" id="UPA00253">
    <property type="reaction ID" value="UER00457"/>
</dbReference>
<dbReference type="GO" id="GO:0005829">
    <property type="term" value="C:cytosol"/>
    <property type="evidence" value="ECO:0007669"/>
    <property type="project" value="TreeGrafter"/>
</dbReference>
<dbReference type="InterPro" id="IPR040727">
    <property type="entry name" value="NAPRTase_N"/>
</dbReference>
<evidence type="ECO:0000313" key="12">
    <source>
        <dbReference type="Proteomes" id="UP000001700"/>
    </source>
</evidence>
<dbReference type="Proteomes" id="UP000001700">
    <property type="component" value="Chromosome"/>
</dbReference>
<evidence type="ECO:0000256" key="3">
    <source>
        <dbReference type="ARBA" id="ARBA00013236"/>
    </source>
</evidence>
<evidence type="ECO:0000256" key="8">
    <source>
        <dbReference type="RuleBase" id="RU003838"/>
    </source>
</evidence>
<evidence type="ECO:0000256" key="7">
    <source>
        <dbReference type="HAMAP-Rule" id="MF_00570"/>
    </source>
</evidence>
<dbReference type="SUPFAM" id="SSF51690">
    <property type="entry name" value="Nicotinate/Quinolinate PRTase C-terminal domain-like"/>
    <property type="match status" value="1"/>
</dbReference>
<dbReference type="Pfam" id="PF04095">
    <property type="entry name" value="NAPRTase"/>
    <property type="match status" value="1"/>
</dbReference>
<dbReference type="STRING" id="515618.RIEPE_0200"/>
<dbReference type="Pfam" id="PF17767">
    <property type="entry name" value="NAPRTase_N"/>
    <property type="match status" value="1"/>
</dbReference>
<dbReference type="GO" id="GO:0016757">
    <property type="term" value="F:glycosyltransferase activity"/>
    <property type="evidence" value="ECO:0007669"/>
    <property type="project" value="UniProtKB-KW"/>
</dbReference>
<dbReference type="EMBL" id="CP001085">
    <property type="protein sequence ID" value="ADD79620.1"/>
    <property type="molecule type" value="Genomic_DNA"/>
</dbReference>
<dbReference type="EC" id="6.3.4.21" evidence="3 7"/>
<dbReference type="eggNOG" id="COG1488">
    <property type="taxonomic scope" value="Bacteria"/>
</dbReference>
<dbReference type="SUPFAM" id="SSF54675">
    <property type="entry name" value="Nicotinate/Quinolinate PRTase N-terminal domain-like"/>
    <property type="match status" value="1"/>
</dbReference>
<comment type="function">
    <text evidence="7 8">Catalyzes the synthesis of beta-nicotinate D-ribonucleotide from nicotinate and 5-phospho-D-ribose 1-phosphate at the expense of ATP.</text>
</comment>
<keyword evidence="5 7" id="KW-0436">Ligase</keyword>
<keyword evidence="11" id="KW-0328">Glycosyltransferase</keyword>
<dbReference type="InterPro" id="IPR007229">
    <property type="entry name" value="Nic_PRibTrfase-Fam"/>
</dbReference>
<keyword evidence="12" id="KW-1185">Reference proteome</keyword>
<evidence type="ECO:0000256" key="4">
    <source>
        <dbReference type="ARBA" id="ARBA00022553"/>
    </source>
</evidence>
<dbReference type="HAMAP" id="MF_00570">
    <property type="entry name" value="NAPRTase"/>
    <property type="match status" value="1"/>
</dbReference>
<organism evidence="11 12">
    <name type="scientific">Riesia pediculicola (strain USDA)</name>
    <dbReference type="NCBI Taxonomy" id="515618"/>
    <lineage>
        <taxon>Bacteria</taxon>
        <taxon>Pseudomonadati</taxon>
        <taxon>Pseudomonadota</taxon>
        <taxon>Gammaproteobacteria</taxon>
        <taxon>Enterobacterales</taxon>
        <taxon>Enterobacteriaceae</taxon>
        <taxon>Candidatus Riesia</taxon>
    </lineage>
</organism>
<dbReference type="PANTHER" id="PTHR11098:SF1">
    <property type="entry name" value="NICOTINATE PHOSPHORIBOSYLTRANSFERASE"/>
    <property type="match status" value="1"/>
</dbReference>
<dbReference type="RefSeq" id="WP_013087607.1">
    <property type="nucleotide sequence ID" value="NC_014109.1"/>
</dbReference>
<evidence type="ECO:0000259" key="9">
    <source>
        <dbReference type="Pfam" id="PF04095"/>
    </source>
</evidence>
<comment type="catalytic activity">
    <reaction evidence="7 8">
        <text>5-phospho-alpha-D-ribose 1-diphosphate + nicotinate + ATP + H2O = nicotinate beta-D-ribonucleotide + ADP + phosphate + diphosphate</text>
        <dbReference type="Rhea" id="RHEA:36163"/>
        <dbReference type="ChEBI" id="CHEBI:15377"/>
        <dbReference type="ChEBI" id="CHEBI:30616"/>
        <dbReference type="ChEBI" id="CHEBI:32544"/>
        <dbReference type="ChEBI" id="CHEBI:33019"/>
        <dbReference type="ChEBI" id="CHEBI:43474"/>
        <dbReference type="ChEBI" id="CHEBI:57502"/>
        <dbReference type="ChEBI" id="CHEBI:58017"/>
        <dbReference type="ChEBI" id="CHEBI:456216"/>
        <dbReference type="EC" id="6.3.4.21"/>
    </reaction>
</comment>
<feature type="domain" description="Nicotinate/nicotinamide phosphoribosyltransferase" evidence="9">
    <location>
        <begin position="174"/>
        <end position="398"/>
    </location>
</feature>
<comment type="PTM">
    <text evidence="7 8">Transiently phosphorylated on a His residue during the reaction cycle. Phosphorylation strongly increases the affinity for substrates and increases the rate of nicotinate D-ribonucleotide production. Dephosphorylation regenerates the low-affinity form of the enzyme, leading to product release.</text>
</comment>
<protein>
    <recommendedName>
        <fullName evidence="3 7">Nicotinate phosphoribosyltransferase</fullName>
        <shortName evidence="7">NAPRTase</shortName>
        <ecNumber evidence="3 7">6.3.4.21</ecNumber>
    </recommendedName>
</protein>
<evidence type="ECO:0000256" key="6">
    <source>
        <dbReference type="ARBA" id="ARBA00022642"/>
    </source>
</evidence>
<feature type="domain" description="Nicotinate phosphoribosyltransferase N-terminal" evidence="10">
    <location>
        <begin position="14"/>
        <end position="132"/>
    </location>
</feature>
<gene>
    <name evidence="7 11" type="primary">pncB</name>
    <name evidence="11" type="ordered locus">RIEPE_0200</name>
</gene>
<dbReference type="GO" id="GO:0004516">
    <property type="term" value="F:nicotinate phosphoribosyltransferase activity"/>
    <property type="evidence" value="ECO:0007669"/>
    <property type="project" value="UniProtKB-UniRule"/>
</dbReference>
<name>D4G808_RIEPU</name>
<dbReference type="KEGG" id="rip:RIEPE_0200"/>
<dbReference type="Gene3D" id="3.20.140.10">
    <property type="entry name" value="nicotinate phosphoribosyltransferase"/>
    <property type="match status" value="1"/>
</dbReference>
<dbReference type="PIRSF" id="PIRSF000484">
    <property type="entry name" value="NAPRT"/>
    <property type="match status" value="1"/>
</dbReference>
<keyword evidence="4 7" id="KW-0597">Phosphoprotein</keyword>
<sequence>MKKLFQSPIITSILDTDAYKLHMQQAVFHYYKKVSVVAELQCRKQEILKKYIYAIQYQINLMKDISLTKEEYFYLNNFPYFKKDYLNWLRKFRFDPSQVLIYSNSNDNLRIRISGYWYKVILWEVPLLSMVSELIHKDQNSDLKIKEKAIRQLYLDMENLFYIAKKQSIDLKYFRIVDFGTRRRFSKSIHFHIVKELKKSFPYFFGTSNYYLAKELHISPFGTQSHEWFQAHQQIASKLSESQKEALKIWLNEYPKELGVAITDCITMNAFLKDFDISLAKKYIGLRHDSGDPVKWAEKAIDHYIHFRINPTEKTLVFSDNLNFQQSLSLYKRFHKKINLIFGIGTKLTCNIPGVNPLNIVIKLTECNGKPVAKISDSPEKMICKDPKFFKRLIRIFNLF</sequence>
<evidence type="ECO:0000256" key="1">
    <source>
        <dbReference type="ARBA" id="ARBA00004952"/>
    </source>
</evidence>
<comment type="pathway">
    <text evidence="1 7 8">Cofactor biosynthesis; NAD(+) biosynthesis; nicotinate D-ribonucleotide from nicotinate: step 1/1.</text>
</comment>
<dbReference type="NCBIfam" id="NF003704">
    <property type="entry name" value="PRK05321.1"/>
    <property type="match status" value="1"/>
</dbReference>
<dbReference type="NCBIfam" id="TIGR01514">
    <property type="entry name" value="NAPRTase"/>
    <property type="match status" value="1"/>
</dbReference>
<evidence type="ECO:0000256" key="2">
    <source>
        <dbReference type="ARBA" id="ARBA00010897"/>
    </source>
</evidence>
<dbReference type="OrthoDB" id="9771406at2"/>
<dbReference type="HOGENOM" id="CLU_030991_1_0_6"/>
<feature type="modified residue" description="Phosphohistidine; by autocatalysis" evidence="7">
    <location>
        <position position="226"/>
    </location>
</feature>
<dbReference type="InterPro" id="IPR036068">
    <property type="entry name" value="Nicotinate_pribotase-like_C"/>
</dbReference>
<comment type="similarity">
    <text evidence="2 7 8">Belongs to the NAPRTase family.</text>
</comment>
<accession>D4G808</accession>
<dbReference type="InterPro" id="IPR006406">
    <property type="entry name" value="Nic_PRibTrfase"/>
</dbReference>
<keyword evidence="6 7" id="KW-0662">Pyridine nucleotide biosynthesis</keyword>
<evidence type="ECO:0000313" key="11">
    <source>
        <dbReference type="EMBL" id="ADD79620.1"/>
    </source>
</evidence>
<evidence type="ECO:0000256" key="5">
    <source>
        <dbReference type="ARBA" id="ARBA00022598"/>
    </source>
</evidence>
<dbReference type="PANTHER" id="PTHR11098">
    <property type="entry name" value="NICOTINATE PHOSPHORIBOSYLTRANSFERASE"/>
    <property type="match status" value="1"/>
</dbReference>
<reference evidence="11" key="1">
    <citation type="submission" date="2008-05" db="EMBL/GenBank/DDBJ databases">
        <title>Genome sequence of Riesia pediculicola USDA.</title>
        <authorList>
            <person name="Kirkness E.F."/>
        </authorList>
    </citation>
    <scope>NUCLEOTIDE SEQUENCE [LARGE SCALE GENOMIC DNA]</scope>
    <source>
        <strain evidence="11">USDA</strain>
    </source>
</reference>
<dbReference type="AlphaFoldDB" id="D4G808"/>
<dbReference type="GO" id="GO:0034355">
    <property type="term" value="P:NAD+ biosynthetic process via the salvage pathway"/>
    <property type="evidence" value="ECO:0007669"/>
    <property type="project" value="TreeGrafter"/>
</dbReference>
<evidence type="ECO:0000259" key="10">
    <source>
        <dbReference type="Pfam" id="PF17767"/>
    </source>
</evidence>